<gene>
    <name evidence="1" type="ORF">ACFF45_22595</name>
</gene>
<dbReference type="EMBL" id="JBHMCY010000045">
    <property type="protein sequence ID" value="MFB9465420.1"/>
    <property type="molecule type" value="Genomic_DNA"/>
</dbReference>
<dbReference type="Pfam" id="PF08713">
    <property type="entry name" value="DNA_alkylation"/>
    <property type="match status" value="1"/>
</dbReference>
<dbReference type="RefSeq" id="WP_381348250.1">
    <property type="nucleotide sequence ID" value="NZ_JBHMCY010000045.1"/>
</dbReference>
<dbReference type="Gene3D" id="1.20.1660.10">
    <property type="entry name" value="Hypothetical protein (EF3068)"/>
    <property type="match status" value="1"/>
</dbReference>
<dbReference type="PANTHER" id="PTHR34070:SF1">
    <property type="entry name" value="DNA ALKYLATION REPAIR PROTEIN"/>
    <property type="match status" value="1"/>
</dbReference>
<evidence type="ECO:0000313" key="2">
    <source>
        <dbReference type="Proteomes" id="UP001589709"/>
    </source>
</evidence>
<comment type="caution">
    <text evidence="1">The sequence shown here is derived from an EMBL/GenBank/DDBJ whole genome shotgun (WGS) entry which is preliminary data.</text>
</comment>
<protein>
    <submittedName>
        <fullName evidence="1">DNA alkylation repair protein</fullName>
    </submittedName>
</protein>
<accession>A0ABV5N558</accession>
<dbReference type="InterPro" id="IPR014825">
    <property type="entry name" value="DNA_alkylation"/>
</dbReference>
<dbReference type="PANTHER" id="PTHR34070">
    <property type="entry name" value="ARMADILLO-TYPE FOLD"/>
    <property type="match status" value="1"/>
</dbReference>
<sequence length="159" mass="16736">MSVTGAGTAGVPRSALADTPPARLTAAYGAAAGPERAARMRAYVQDVAPFHGPAAPVRRALSRAVVQGTPRPAGTGCAAVGLRCRRLPERKYHCFAVDRPRRRAGRRSSAFLPVARQLVTTVSWWDTADPIAARAVGALVAADPAPRDDVGARTEDDDR</sequence>
<keyword evidence="2" id="KW-1185">Reference proteome</keyword>
<proteinExistence type="predicted"/>
<dbReference type="Proteomes" id="UP001589709">
    <property type="component" value="Unassembled WGS sequence"/>
</dbReference>
<dbReference type="SUPFAM" id="SSF48371">
    <property type="entry name" value="ARM repeat"/>
    <property type="match status" value="1"/>
</dbReference>
<reference evidence="1 2" key="1">
    <citation type="submission" date="2024-09" db="EMBL/GenBank/DDBJ databases">
        <authorList>
            <person name="Sun Q."/>
            <person name="Mori K."/>
        </authorList>
    </citation>
    <scope>NUCLEOTIDE SEQUENCE [LARGE SCALE GENOMIC DNA]</scope>
    <source>
        <strain evidence="1 2">JCM 6917</strain>
    </source>
</reference>
<organism evidence="1 2">
    <name type="scientific">Streptomyces cinereospinus</name>
    <dbReference type="NCBI Taxonomy" id="285561"/>
    <lineage>
        <taxon>Bacteria</taxon>
        <taxon>Bacillati</taxon>
        <taxon>Actinomycetota</taxon>
        <taxon>Actinomycetes</taxon>
        <taxon>Kitasatosporales</taxon>
        <taxon>Streptomycetaceae</taxon>
        <taxon>Streptomyces</taxon>
    </lineage>
</organism>
<dbReference type="InterPro" id="IPR016024">
    <property type="entry name" value="ARM-type_fold"/>
</dbReference>
<name>A0ABV5N558_9ACTN</name>
<evidence type="ECO:0000313" key="1">
    <source>
        <dbReference type="EMBL" id="MFB9465420.1"/>
    </source>
</evidence>